<keyword evidence="3" id="KW-1185">Reference proteome</keyword>
<dbReference type="Proteomes" id="UP000587527">
    <property type="component" value="Unassembled WGS sequence"/>
</dbReference>
<evidence type="ECO:0000313" key="2">
    <source>
        <dbReference type="EMBL" id="MBB5868513.1"/>
    </source>
</evidence>
<proteinExistence type="predicted"/>
<dbReference type="EMBL" id="JACHMN010000002">
    <property type="protein sequence ID" value="MBB5868513.1"/>
    <property type="molecule type" value="Genomic_DNA"/>
</dbReference>
<evidence type="ECO:0000256" key="1">
    <source>
        <dbReference type="SAM" id="MobiDB-lite"/>
    </source>
</evidence>
<sequence length="53" mass="5468">MRQSLLESGAGGRHGAPGEVDRAEVAVDLGLSERVPGRPVEGERRVRACAAAA</sequence>
<protein>
    <submittedName>
        <fullName evidence="2">Uncharacterized protein</fullName>
    </submittedName>
</protein>
<feature type="region of interest" description="Disordered" evidence="1">
    <location>
        <begin position="1"/>
        <end position="21"/>
    </location>
</feature>
<organism evidence="2 3">
    <name type="scientific">Allocatelliglobosispora scoriae</name>
    <dbReference type="NCBI Taxonomy" id="643052"/>
    <lineage>
        <taxon>Bacteria</taxon>
        <taxon>Bacillati</taxon>
        <taxon>Actinomycetota</taxon>
        <taxon>Actinomycetes</taxon>
        <taxon>Micromonosporales</taxon>
        <taxon>Micromonosporaceae</taxon>
        <taxon>Allocatelliglobosispora</taxon>
    </lineage>
</organism>
<dbReference type="AlphaFoldDB" id="A0A841BNH9"/>
<name>A0A841BNH9_9ACTN</name>
<reference evidence="2 3" key="1">
    <citation type="submission" date="2020-08" db="EMBL/GenBank/DDBJ databases">
        <title>Sequencing the genomes of 1000 actinobacteria strains.</title>
        <authorList>
            <person name="Klenk H.-P."/>
        </authorList>
    </citation>
    <scope>NUCLEOTIDE SEQUENCE [LARGE SCALE GENOMIC DNA]</scope>
    <source>
        <strain evidence="2 3">DSM 45362</strain>
    </source>
</reference>
<gene>
    <name evidence="2" type="ORF">F4553_001892</name>
</gene>
<accession>A0A841BNH9</accession>
<comment type="caution">
    <text evidence="2">The sequence shown here is derived from an EMBL/GenBank/DDBJ whole genome shotgun (WGS) entry which is preliminary data.</text>
</comment>
<dbReference type="RefSeq" id="WP_184834519.1">
    <property type="nucleotide sequence ID" value="NZ_JACHMN010000002.1"/>
</dbReference>
<evidence type="ECO:0000313" key="3">
    <source>
        <dbReference type="Proteomes" id="UP000587527"/>
    </source>
</evidence>